<evidence type="ECO:0000313" key="9">
    <source>
        <dbReference type="Proteomes" id="UP000238565"/>
    </source>
</evidence>
<dbReference type="GO" id="GO:0022857">
    <property type="term" value="F:transmembrane transporter activity"/>
    <property type="evidence" value="ECO:0007669"/>
    <property type="project" value="InterPro"/>
</dbReference>
<dbReference type="Pfam" id="PF07690">
    <property type="entry name" value="MFS_1"/>
    <property type="match status" value="1"/>
</dbReference>
<dbReference type="EMBL" id="PTPZ01000005">
    <property type="protein sequence ID" value="PPZ91106.1"/>
    <property type="molecule type" value="Genomic_DNA"/>
</dbReference>
<feature type="transmembrane region" description="Helical" evidence="6">
    <location>
        <begin position="280"/>
        <end position="298"/>
    </location>
</feature>
<dbReference type="InterPro" id="IPR011701">
    <property type="entry name" value="MFS"/>
</dbReference>
<evidence type="ECO:0000256" key="1">
    <source>
        <dbReference type="ARBA" id="ARBA00004141"/>
    </source>
</evidence>
<feature type="transmembrane region" description="Helical" evidence="6">
    <location>
        <begin position="7"/>
        <end position="29"/>
    </location>
</feature>
<name>A0A2S7I3E2_9FLAO</name>
<evidence type="ECO:0000259" key="7">
    <source>
        <dbReference type="PROSITE" id="PS50850"/>
    </source>
</evidence>
<comment type="subcellular location">
    <subcellularLocation>
        <location evidence="1">Membrane</location>
        <topology evidence="1">Multi-pass membrane protein</topology>
    </subcellularLocation>
</comment>
<feature type="transmembrane region" description="Helical" evidence="6">
    <location>
        <begin position="161"/>
        <end position="181"/>
    </location>
</feature>
<evidence type="ECO:0000256" key="5">
    <source>
        <dbReference type="ARBA" id="ARBA00023136"/>
    </source>
</evidence>
<feature type="transmembrane region" description="Helical" evidence="6">
    <location>
        <begin position="75"/>
        <end position="98"/>
    </location>
</feature>
<dbReference type="InterPro" id="IPR001958">
    <property type="entry name" value="Tet-R_TetA/multi-R_MdtG-like"/>
</dbReference>
<dbReference type="RefSeq" id="WP_104793833.1">
    <property type="nucleotide sequence ID" value="NZ_PTPZ01000005.1"/>
</dbReference>
<keyword evidence="3 6" id="KW-0812">Transmembrane</keyword>
<reference evidence="8 9" key="1">
    <citation type="submission" date="2018-02" db="EMBL/GenBank/DDBJ databases">
        <title>Draft genome sequence of bacterial isolates from marine environment.</title>
        <authorList>
            <person name="Singh S.K."/>
            <person name="Hill R."/>
            <person name="Major S."/>
            <person name="Cai H."/>
            <person name="Li Y."/>
        </authorList>
    </citation>
    <scope>NUCLEOTIDE SEQUENCE [LARGE SCALE GENOMIC DNA]</scope>
    <source>
        <strain evidence="8 9">IMET F</strain>
    </source>
</reference>
<dbReference type="InterPro" id="IPR036259">
    <property type="entry name" value="MFS_trans_sf"/>
</dbReference>
<feature type="transmembrane region" description="Helical" evidence="6">
    <location>
        <begin position="217"/>
        <end position="237"/>
    </location>
</feature>
<feature type="transmembrane region" description="Helical" evidence="6">
    <location>
        <begin position="132"/>
        <end position="155"/>
    </location>
</feature>
<dbReference type="PANTHER" id="PTHR23504:SF15">
    <property type="entry name" value="MAJOR FACILITATOR SUPERFAMILY (MFS) PROFILE DOMAIN-CONTAINING PROTEIN"/>
    <property type="match status" value="1"/>
</dbReference>
<evidence type="ECO:0000313" key="8">
    <source>
        <dbReference type="EMBL" id="PPZ91106.1"/>
    </source>
</evidence>
<dbReference type="Gene3D" id="1.20.1250.20">
    <property type="entry name" value="MFS general substrate transporter like domains"/>
    <property type="match status" value="1"/>
</dbReference>
<dbReference type="GO" id="GO:0016020">
    <property type="term" value="C:membrane"/>
    <property type="evidence" value="ECO:0007669"/>
    <property type="project" value="UniProtKB-SubCell"/>
</dbReference>
<proteinExistence type="predicted"/>
<feature type="domain" description="Major facilitator superfamily (MFS) profile" evidence="7">
    <location>
        <begin position="6"/>
        <end position="395"/>
    </location>
</feature>
<dbReference type="SUPFAM" id="SSF103473">
    <property type="entry name" value="MFS general substrate transporter"/>
    <property type="match status" value="1"/>
</dbReference>
<dbReference type="PROSITE" id="PS50850">
    <property type="entry name" value="MFS"/>
    <property type="match status" value="1"/>
</dbReference>
<evidence type="ECO:0000256" key="6">
    <source>
        <dbReference type="SAM" id="Phobius"/>
    </source>
</evidence>
<comment type="caution">
    <text evidence="8">The sequence shown here is derived from an EMBL/GenBank/DDBJ whole genome shotgun (WGS) entry which is preliminary data.</text>
</comment>
<evidence type="ECO:0000256" key="3">
    <source>
        <dbReference type="ARBA" id="ARBA00022692"/>
    </source>
</evidence>
<organism evidence="8 9">
    <name type="scientific">Cloacibacterium normanense</name>
    <dbReference type="NCBI Taxonomy" id="237258"/>
    <lineage>
        <taxon>Bacteria</taxon>
        <taxon>Pseudomonadati</taxon>
        <taxon>Bacteroidota</taxon>
        <taxon>Flavobacteriia</taxon>
        <taxon>Flavobacteriales</taxon>
        <taxon>Weeksellaceae</taxon>
    </lineage>
</organism>
<feature type="transmembrane region" description="Helical" evidence="6">
    <location>
        <begin position="41"/>
        <end position="63"/>
    </location>
</feature>
<keyword evidence="4 6" id="KW-1133">Transmembrane helix</keyword>
<sequence>MQNKKNLWFIVGITILNAIGMTIVLPLFPFLLEKYVANTKIAATMSLLVSIFAICQFFAAPIFGTLSDRFGRKPILLISLLGSVIGYLLLGIGGALWILFLGRIIDGITAGNQSALFAYISDTTEPHERGKWFGYLGGANGLGFMVGPAIGGLLGAKSITLPFYVTAIITFISIACIFIFVPESLTTEKRTKQITWKSFNTFTHLKEIFSIKTAKSLIIMGAFFYIGLGIWQFNASIFLKDVFKWGPEFIGGVFVLVGICDILSRVIILPQMLKKYSEQTVGIIGLLGLVVGLGLLFISAFITSVFFIVGAVACIVLGEGLFDPSYNARLSNTVTEDKQGLLQGTSQSLQALYHVLVPLGAAAIYSYNKATVFGIATILMICGFLLFINMNNNNS</sequence>
<dbReference type="AlphaFoldDB" id="A0A2S7I3E2"/>
<dbReference type="InterPro" id="IPR020846">
    <property type="entry name" value="MFS_dom"/>
</dbReference>
<dbReference type="PANTHER" id="PTHR23504">
    <property type="entry name" value="MAJOR FACILITATOR SUPERFAMILY DOMAIN-CONTAINING PROTEIN 10"/>
    <property type="match status" value="1"/>
</dbReference>
<keyword evidence="2" id="KW-0813">Transport</keyword>
<gene>
    <name evidence="8" type="ORF">C3729_08785</name>
</gene>
<dbReference type="Proteomes" id="UP000238565">
    <property type="component" value="Unassembled WGS sequence"/>
</dbReference>
<accession>A0A2S7I3E2</accession>
<evidence type="ECO:0000256" key="4">
    <source>
        <dbReference type="ARBA" id="ARBA00022989"/>
    </source>
</evidence>
<keyword evidence="5 6" id="KW-0472">Membrane</keyword>
<protein>
    <submittedName>
        <fullName evidence="8">Tetracycline resistance MFS efflux pump</fullName>
    </submittedName>
</protein>
<evidence type="ECO:0000256" key="2">
    <source>
        <dbReference type="ARBA" id="ARBA00022448"/>
    </source>
</evidence>
<dbReference type="PRINTS" id="PR01035">
    <property type="entry name" value="TCRTETA"/>
</dbReference>
<feature type="transmembrane region" description="Helical" evidence="6">
    <location>
        <begin position="249"/>
        <end position="268"/>
    </location>
</feature>
<feature type="transmembrane region" description="Helical" evidence="6">
    <location>
        <begin position="373"/>
        <end position="390"/>
    </location>
</feature>